<dbReference type="AlphaFoldDB" id="A0A6A5WTF5"/>
<dbReference type="PANTHER" id="PTHR46434">
    <property type="entry name" value="GENETIC INTERACTOR OF PROHIBITINS 3, MITOCHONDRIAL"/>
    <property type="match status" value="1"/>
</dbReference>
<feature type="region of interest" description="Disordered" evidence="1">
    <location>
        <begin position="389"/>
        <end position="441"/>
    </location>
</feature>
<feature type="compositionally biased region" description="Polar residues" evidence="1">
    <location>
        <begin position="60"/>
        <end position="70"/>
    </location>
</feature>
<evidence type="ECO:0000313" key="2">
    <source>
        <dbReference type="EMBL" id="KAF2005093.1"/>
    </source>
</evidence>
<feature type="region of interest" description="Disordered" evidence="1">
    <location>
        <begin position="726"/>
        <end position="758"/>
    </location>
</feature>
<evidence type="ECO:0000256" key="1">
    <source>
        <dbReference type="SAM" id="MobiDB-lite"/>
    </source>
</evidence>
<feature type="compositionally biased region" description="Acidic residues" evidence="1">
    <location>
        <begin position="422"/>
        <end position="431"/>
    </location>
</feature>
<dbReference type="EMBL" id="ML977564">
    <property type="protein sequence ID" value="KAF2005093.1"/>
    <property type="molecule type" value="Genomic_DNA"/>
</dbReference>
<dbReference type="SUPFAM" id="SSF52540">
    <property type="entry name" value="P-loop containing nucleoside triphosphate hydrolases"/>
    <property type="match status" value="1"/>
</dbReference>
<evidence type="ECO:0008006" key="4">
    <source>
        <dbReference type="Google" id="ProtNLM"/>
    </source>
</evidence>
<name>A0A6A5WTF5_9PLEO</name>
<dbReference type="PANTHER" id="PTHR46434:SF1">
    <property type="entry name" value="GENETIC INTERACTOR OF PROHIBITINS 3, MITOCHONDRIAL"/>
    <property type="match status" value="1"/>
</dbReference>
<dbReference type="Proteomes" id="UP000799779">
    <property type="component" value="Unassembled WGS sequence"/>
</dbReference>
<dbReference type="GO" id="GO:0005739">
    <property type="term" value="C:mitochondrion"/>
    <property type="evidence" value="ECO:0007669"/>
    <property type="project" value="TreeGrafter"/>
</dbReference>
<feature type="non-terminal residue" evidence="2">
    <location>
        <position position="758"/>
    </location>
</feature>
<dbReference type="OrthoDB" id="1696305at2759"/>
<accession>A0A6A5WTF5</accession>
<keyword evidence="3" id="KW-1185">Reference proteome</keyword>
<proteinExistence type="predicted"/>
<feature type="compositionally biased region" description="Pro residues" evidence="1">
    <location>
        <begin position="80"/>
        <end position="89"/>
    </location>
</feature>
<evidence type="ECO:0000313" key="3">
    <source>
        <dbReference type="Proteomes" id="UP000799779"/>
    </source>
</evidence>
<dbReference type="InterPro" id="IPR027417">
    <property type="entry name" value="P-loop_NTPase"/>
</dbReference>
<feature type="region of interest" description="Disordered" evidence="1">
    <location>
        <begin position="60"/>
        <end position="99"/>
    </location>
</feature>
<dbReference type="Gene3D" id="3.40.50.300">
    <property type="entry name" value="P-loop containing nucleotide triphosphate hydrolases"/>
    <property type="match status" value="1"/>
</dbReference>
<sequence length="758" mass="83987">MRPAFRHAGKLVGYEPGVLGASIPAFLCPALLRGPSVRPVQHTTSLPPRTFSTFRRNRQQATTPFENSLSHDGLPLNNHQPPPPPPPQQTLPRSCPGCGAPTQLYERGAAGYYDIDRRQIKNFLTFDPNEQKEKTQEEHVYNTALQKLDSSLLEELGVDTAVLNAPPEVVVAAPETPVCDRCHNLINHHIGVPISHPSVDAIKETIAESPHRRNHIYHVIDAADFPLSLIPNLQTALRLPKLRTQNRRAKHKGWVANNRIAEVSFVITRADLLAPLKEQVDGLLPYMQGVLRDALGRVNRDARLGNVYLVSAKRGWWTKKVKEDIWERGGAGWMVGKVNVGKSNLFEMVFPKGRGADYEDIRRIRTAEEKKAMLASAKSLEELTRIQRELDDEDESQSVKSLGRKHPSSLAPLEHPEPNEKLEEDDEDYDPDSLLPPAQPYTPFPVLPLASSLPGTTASPIRIPYGRDRGELVDLPGLARTTPELQTFVKPEHHSDLIMTHRIAAERHILKAGKSLILGGGLIRITPVNQDLVFLVHPFVPIPPHITSTEKAIGMQDQTRESGVETLLLPNVGAQMRSAGTFKLQWDATKKLAGPLTNAVAGKMKPENLPFRIWSADLLIEGLGWVEVSCQMRRPQGWMPVGLVKKDPNHARKEKMRLQEERRGRIDDRYAATLDARVAAGAKDGMVGDAFDRAGLGGGSNTYPEIQVFSPLGKYIGIRPPMCGSVLGGPKQVSSRERKGRPRRSMVSVKAQRRSGKG</sequence>
<dbReference type="InterPro" id="IPR050896">
    <property type="entry name" value="Mito_lipid_metab_GTPase"/>
</dbReference>
<protein>
    <recommendedName>
        <fullName evidence="4">Genetic interactor of prohibitins 3, mitochondrial</fullName>
    </recommendedName>
</protein>
<organism evidence="2 3">
    <name type="scientific">Amniculicola lignicola CBS 123094</name>
    <dbReference type="NCBI Taxonomy" id="1392246"/>
    <lineage>
        <taxon>Eukaryota</taxon>
        <taxon>Fungi</taxon>
        <taxon>Dikarya</taxon>
        <taxon>Ascomycota</taxon>
        <taxon>Pezizomycotina</taxon>
        <taxon>Dothideomycetes</taxon>
        <taxon>Pleosporomycetidae</taxon>
        <taxon>Pleosporales</taxon>
        <taxon>Amniculicolaceae</taxon>
        <taxon>Amniculicola</taxon>
    </lineage>
</organism>
<reference evidence="2" key="1">
    <citation type="journal article" date="2020" name="Stud. Mycol.">
        <title>101 Dothideomycetes genomes: a test case for predicting lifestyles and emergence of pathogens.</title>
        <authorList>
            <person name="Haridas S."/>
            <person name="Albert R."/>
            <person name="Binder M."/>
            <person name="Bloem J."/>
            <person name="Labutti K."/>
            <person name="Salamov A."/>
            <person name="Andreopoulos B."/>
            <person name="Baker S."/>
            <person name="Barry K."/>
            <person name="Bills G."/>
            <person name="Bluhm B."/>
            <person name="Cannon C."/>
            <person name="Castanera R."/>
            <person name="Culley D."/>
            <person name="Daum C."/>
            <person name="Ezra D."/>
            <person name="Gonzalez J."/>
            <person name="Henrissat B."/>
            <person name="Kuo A."/>
            <person name="Liang C."/>
            <person name="Lipzen A."/>
            <person name="Lutzoni F."/>
            <person name="Magnuson J."/>
            <person name="Mondo S."/>
            <person name="Nolan M."/>
            <person name="Ohm R."/>
            <person name="Pangilinan J."/>
            <person name="Park H.-J."/>
            <person name="Ramirez L."/>
            <person name="Alfaro M."/>
            <person name="Sun H."/>
            <person name="Tritt A."/>
            <person name="Yoshinaga Y."/>
            <person name="Zwiers L.-H."/>
            <person name="Turgeon B."/>
            <person name="Goodwin S."/>
            <person name="Spatafora J."/>
            <person name="Crous P."/>
            <person name="Grigoriev I."/>
        </authorList>
    </citation>
    <scope>NUCLEOTIDE SEQUENCE</scope>
    <source>
        <strain evidence="2">CBS 123094</strain>
    </source>
</reference>
<gene>
    <name evidence="2" type="ORF">P154DRAFT_457646</name>
</gene>